<protein>
    <submittedName>
        <fullName evidence="2">Diguanylate cyclase</fullName>
    </submittedName>
</protein>
<sequence>MKNDILFSLKDNLIKLATQFTKSKIFKIGTRFAENRDQYENIMKVNALSYTAILIFFMAFLRGLFLLHLDCLLFLLMIVKIILVLRSKFRFNKLVILWIYMEICMIIFYYSSFGGITVLATIYYIPLLISLIFLYNFRTDLKYILAAFLFIIAQILILNITGYSLFLYPFLNDEYPIILSLIISFSIILITIIFTIFILRKQSKLLNLSNVNANQDYIINDLKIKVNESFTELNELAMKNSPSFAVRFNEVYPFFFHKLKEIQPDLTSHDLYFCAYLKLNYSSKEIANYTHVTLQAVQKKKNRLRKSLRISSDEDIYQWISNI</sequence>
<evidence type="ECO:0000313" key="2">
    <source>
        <dbReference type="EMBL" id="BEV03915.1"/>
    </source>
</evidence>
<keyword evidence="1" id="KW-0812">Transmembrane</keyword>
<keyword evidence="1" id="KW-0472">Membrane</keyword>
<name>A0ABM8K4R6_9FLAO</name>
<keyword evidence="3" id="KW-1185">Reference proteome</keyword>
<dbReference type="EMBL" id="AP029022">
    <property type="protein sequence ID" value="BEV03915.1"/>
    <property type="molecule type" value="Genomic_DNA"/>
</dbReference>
<proteinExistence type="predicted"/>
<accession>A0ABM8K4R6</accession>
<feature type="transmembrane region" description="Helical" evidence="1">
    <location>
        <begin position="53"/>
        <end position="79"/>
    </location>
</feature>
<evidence type="ECO:0000313" key="3">
    <source>
        <dbReference type="Proteomes" id="UP001380186"/>
    </source>
</evidence>
<feature type="transmembrane region" description="Helical" evidence="1">
    <location>
        <begin position="91"/>
        <end position="110"/>
    </location>
</feature>
<dbReference type="RefSeq" id="WP_338614705.1">
    <property type="nucleotide sequence ID" value="NZ_AP029022.1"/>
</dbReference>
<reference evidence="2 3" key="1">
    <citation type="journal article" date="2020" name="Microbes Environ.">
        <title>Synthetic bacterial community of duckweed: a simple and stable system to study plant-microbe interactions.</title>
        <authorList>
            <person name="Ishizawa H."/>
            <person name="Tada M."/>
            <person name="Kuroda M."/>
            <person name="Inoue D."/>
            <person name="Futamata H."/>
            <person name="Ike M."/>
        </authorList>
    </citation>
    <scope>NUCLEOTIDE SEQUENCE [LARGE SCALE GENOMIC DNA]</scope>
    <source>
        <strain evidence="2 3">DW100</strain>
    </source>
</reference>
<keyword evidence="1" id="KW-1133">Transmembrane helix</keyword>
<feature type="transmembrane region" description="Helical" evidence="1">
    <location>
        <begin position="116"/>
        <end position="137"/>
    </location>
</feature>
<evidence type="ECO:0000256" key="1">
    <source>
        <dbReference type="SAM" id="Phobius"/>
    </source>
</evidence>
<gene>
    <name evidence="2" type="ORF">CRDW_12890</name>
</gene>
<dbReference type="Proteomes" id="UP001380186">
    <property type="component" value="Chromosome"/>
</dbReference>
<feature type="transmembrane region" description="Helical" evidence="1">
    <location>
        <begin position="144"/>
        <end position="171"/>
    </location>
</feature>
<feature type="transmembrane region" description="Helical" evidence="1">
    <location>
        <begin position="177"/>
        <end position="199"/>
    </location>
</feature>
<organism evidence="2 3">
    <name type="scientific">Chryseobacterium gambrini</name>
    <dbReference type="NCBI Taxonomy" id="373672"/>
    <lineage>
        <taxon>Bacteria</taxon>
        <taxon>Pseudomonadati</taxon>
        <taxon>Bacteroidota</taxon>
        <taxon>Flavobacteriia</taxon>
        <taxon>Flavobacteriales</taxon>
        <taxon>Weeksellaceae</taxon>
        <taxon>Chryseobacterium group</taxon>
        <taxon>Chryseobacterium</taxon>
    </lineage>
</organism>